<dbReference type="InterPro" id="IPR036388">
    <property type="entry name" value="WH-like_DNA-bd_sf"/>
</dbReference>
<dbReference type="InterPro" id="IPR011006">
    <property type="entry name" value="CheY-like_superfamily"/>
</dbReference>
<keyword evidence="2" id="KW-0902">Two-component regulatory system</keyword>
<dbReference type="SMART" id="SM00862">
    <property type="entry name" value="Trans_reg_C"/>
    <property type="match status" value="1"/>
</dbReference>
<evidence type="ECO:0000256" key="2">
    <source>
        <dbReference type="ARBA" id="ARBA00023012"/>
    </source>
</evidence>
<dbReference type="GO" id="GO:0000976">
    <property type="term" value="F:transcription cis-regulatory region binding"/>
    <property type="evidence" value="ECO:0007669"/>
    <property type="project" value="TreeGrafter"/>
</dbReference>
<dbReference type="SUPFAM" id="SSF52172">
    <property type="entry name" value="CheY-like"/>
    <property type="match status" value="1"/>
</dbReference>
<name>A0A4R5NG01_9LACO</name>
<dbReference type="OrthoDB" id="9790442at2"/>
<dbReference type="AlphaFoldDB" id="A0A4R5NG01"/>
<dbReference type="PROSITE" id="PS51755">
    <property type="entry name" value="OMPR_PHOB"/>
    <property type="match status" value="1"/>
</dbReference>
<dbReference type="SMART" id="SM00448">
    <property type="entry name" value="REC"/>
    <property type="match status" value="1"/>
</dbReference>
<keyword evidence="4 8" id="KW-0238">DNA-binding</keyword>
<keyword evidence="12" id="KW-1185">Reference proteome</keyword>
<sequence>MTKVLIVDDEDAISTLLTFNLQQEGFETVTANNGATALKIIESDSLDCILLDLMLPGMDGLSVLKKMQQETIETPVIIITAKSQEVDRILGLELGADDYISKPFSPREVIARINAVLRRHQKSAQSTPLNKLTFGDLTINLSQHVVTVKNQLIDLTPKEYELLVYFAENKQQVLSRQQLLQHVWDVDTDLDSRMVDIQISHLRDKLKQPAPNQNWIKTVRGFGYQFGMESL</sequence>
<dbReference type="FunFam" id="3.40.50.2300:FF:000001">
    <property type="entry name" value="DNA-binding response regulator PhoB"/>
    <property type="match status" value="1"/>
</dbReference>
<evidence type="ECO:0000256" key="1">
    <source>
        <dbReference type="ARBA" id="ARBA00022553"/>
    </source>
</evidence>
<dbReference type="CDD" id="cd00383">
    <property type="entry name" value="trans_reg_C"/>
    <property type="match status" value="1"/>
</dbReference>
<dbReference type="PANTHER" id="PTHR48111:SF40">
    <property type="entry name" value="PHOSPHATE REGULON TRANSCRIPTIONAL REGULATORY PROTEIN PHOB"/>
    <property type="match status" value="1"/>
</dbReference>
<dbReference type="Pfam" id="PF00072">
    <property type="entry name" value="Response_reg"/>
    <property type="match status" value="1"/>
</dbReference>
<comment type="caution">
    <text evidence="11">The sequence shown here is derived from an EMBL/GenBank/DDBJ whole genome shotgun (WGS) entry which is preliminary data.</text>
</comment>
<dbReference type="RefSeq" id="WP_010620366.1">
    <property type="nucleotide sequence ID" value="NZ_CP042371.1"/>
</dbReference>
<dbReference type="Gene3D" id="1.10.10.10">
    <property type="entry name" value="Winged helix-like DNA-binding domain superfamily/Winged helix DNA-binding domain"/>
    <property type="match status" value="1"/>
</dbReference>
<evidence type="ECO:0000256" key="3">
    <source>
        <dbReference type="ARBA" id="ARBA00023015"/>
    </source>
</evidence>
<evidence type="ECO:0000256" key="6">
    <source>
        <dbReference type="ARBA" id="ARBA00023163"/>
    </source>
</evidence>
<evidence type="ECO:0000256" key="5">
    <source>
        <dbReference type="ARBA" id="ARBA00023159"/>
    </source>
</evidence>
<feature type="DNA-binding region" description="OmpR/PhoB-type" evidence="8">
    <location>
        <begin position="129"/>
        <end position="228"/>
    </location>
</feature>
<keyword evidence="6" id="KW-0804">Transcription</keyword>
<dbReference type="EMBL" id="PUFO01000093">
    <property type="protein sequence ID" value="TDG72984.1"/>
    <property type="molecule type" value="Genomic_DNA"/>
</dbReference>
<dbReference type="FunFam" id="1.10.10.10:FF:000018">
    <property type="entry name" value="DNA-binding response regulator ResD"/>
    <property type="match status" value="1"/>
</dbReference>
<evidence type="ECO:0000256" key="8">
    <source>
        <dbReference type="PROSITE-ProRule" id="PRU01091"/>
    </source>
</evidence>
<dbReference type="GO" id="GO:0006355">
    <property type="term" value="P:regulation of DNA-templated transcription"/>
    <property type="evidence" value="ECO:0007669"/>
    <property type="project" value="InterPro"/>
</dbReference>
<reference evidence="11 12" key="1">
    <citation type="journal article" date="2019" name="Appl. Microbiol. Biotechnol.">
        <title>Uncovering carbohydrate metabolism through a genotype-phenotype association study of 56 lactic acid bacteria genomes.</title>
        <authorList>
            <person name="Buron-Moles G."/>
            <person name="Chailyan A."/>
            <person name="Dolejs I."/>
            <person name="Forster J."/>
            <person name="Miks M.H."/>
        </authorList>
    </citation>
    <scope>NUCLEOTIDE SEQUENCE [LARGE SCALE GENOMIC DNA]</scope>
    <source>
        <strain evidence="11 12">ATCC 49373</strain>
    </source>
</reference>
<dbReference type="STRING" id="1122149.FD44_GL001427"/>
<dbReference type="InterPro" id="IPR001789">
    <property type="entry name" value="Sig_transdc_resp-reg_receiver"/>
</dbReference>
<evidence type="ECO:0000259" key="9">
    <source>
        <dbReference type="PROSITE" id="PS50110"/>
    </source>
</evidence>
<keyword evidence="1 7" id="KW-0597">Phosphoprotein</keyword>
<feature type="domain" description="Response regulatory" evidence="9">
    <location>
        <begin position="3"/>
        <end position="117"/>
    </location>
</feature>
<dbReference type="GO" id="GO:0032993">
    <property type="term" value="C:protein-DNA complex"/>
    <property type="evidence" value="ECO:0007669"/>
    <property type="project" value="TreeGrafter"/>
</dbReference>
<accession>A0A4R5NG01</accession>
<dbReference type="Proteomes" id="UP000294854">
    <property type="component" value="Unassembled WGS sequence"/>
</dbReference>
<evidence type="ECO:0000259" key="10">
    <source>
        <dbReference type="PROSITE" id="PS51755"/>
    </source>
</evidence>
<dbReference type="Pfam" id="PF00486">
    <property type="entry name" value="Trans_reg_C"/>
    <property type="match status" value="1"/>
</dbReference>
<evidence type="ECO:0000313" key="12">
    <source>
        <dbReference type="Proteomes" id="UP000294854"/>
    </source>
</evidence>
<dbReference type="PROSITE" id="PS50110">
    <property type="entry name" value="RESPONSE_REGULATORY"/>
    <property type="match status" value="1"/>
</dbReference>
<feature type="modified residue" description="4-aspartylphosphate" evidence="7">
    <location>
        <position position="52"/>
    </location>
</feature>
<dbReference type="Gene3D" id="3.40.50.2300">
    <property type="match status" value="1"/>
</dbReference>
<protein>
    <submittedName>
        <fullName evidence="11">Uncharacterized protein</fullName>
    </submittedName>
</protein>
<dbReference type="InterPro" id="IPR039420">
    <property type="entry name" value="WalR-like"/>
</dbReference>
<dbReference type="InterPro" id="IPR001867">
    <property type="entry name" value="OmpR/PhoB-type_DNA-bd"/>
</dbReference>
<gene>
    <name evidence="11" type="ORF">C5L31_001487</name>
</gene>
<feature type="domain" description="OmpR/PhoB-type" evidence="10">
    <location>
        <begin position="129"/>
        <end position="228"/>
    </location>
</feature>
<dbReference type="Gene3D" id="6.10.250.690">
    <property type="match status" value="1"/>
</dbReference>
<evidence type="ECO:0000256" key="7">
    <source>
        <dbReference type="PROSITE-ProRule" id="PRU00169"/>
    </source>
</evidence>
<evidence type="ECO:0000313" key="11">
    <source>
        <dbReference type="EMBL" id="TDG72984.1"/>
    </source>
</evidence>
<keyword evidence="3" id="KW-0805">Transcription regulation</keyword>
<organism evidence="11 12">
    <name type="scientific">Secundilactobacillus malefermentans</name>
    <dbReference type="NCBI Taxonomy" id="176292"/>
    <lineage>
        <taxon>Bacteria</taxon>
        <taxon>Bacillati</taxon>
        <taxon>Bacillota</taxon>
        <taxon>Bacilli</taxon>
        <taxon>Lactobacillales</taxon>
        <taxon>Lactobacillaceae</taxon>
        <taxon>Secundilactobacillus</taxon>
    </lineage>
</organism>
<keyword evidence="5" id="KW-0010">Activator</keyword>
<dbReference type="GO" id="GO:0005829">
    <property type="term" value="C:cytosol"/>
    <property type="evidence" value="ECO:0007669"/>
    <property type="project" value="TreeGrafter"/>
</dbReference>
<proteinExistence type="predicted"/>
<dbReference type="GO" id="GO:0000156">
    <property type="term" value="F:phosphorelay response regulator activity"/>
    <property type="evidence" value="ECO:0007669"/>
    <property type="project" value="TreeGrafter"/>
</dbReference>
<evidence type="ECO:0000256" key="4">
    <source>
        <dbReference type="ARBA" id="ARBA00023125"/>
    </source>
</evidence>
<dbReference type="PANTHER" id="PTHR48111">
    <property type="entry name" value="REGULATOR OF RPOS"/>
    <property type="match status" value="1"/>
</dbReference>